<name>A0A6C0EQW6_9ZZZZ</name>
<dbReference type="EMBL" id="MN738924">
    <property type="protein sequence ID" value="QHT31594.1"/>
    <property type="molecule type" value="Genomic_DNA"/>
</dbReference>
<dbReference type="InterPro" id="IPR029488">
    <property type="entry name" value="Hmw/CFAP97"/>
</dbReference>
<evidence type="ECO:0000313" key="1">
    <source>
        <dbReference type="EMBL" id="QHT31594.1"/>
    </source>
</evidence>
<dbReference type="AlphaFoldDB" id="A0A6C0EQW6"/>
<organism evidence="1">
    <name type="scientific">viral metagenome</name>
    <dbReference type="NCBI Taxonomy" id="1070528"/>
    <lineage>
        <taxon>unclassified sequences</taxon>
        <taxon>metagenomes</taxon>
        <taxon>organismal metagenomes</taxon>
    </lineage>
</organism>
<protein>
    <submittedName>
        <fullName evidence="1">Uncharacterized protein</fullName>
    </submittedName>
</protein>
<proteinExistence type="predicted"/>
<sequence length="125" mass="15555">MLEFSKRQDRKGYTKRLYEQHLERLKNMKPTVDNREPKHLPYSKKWENEYNRKIDKINDFNTKLVYRLINKTSRIDNQLDRRMKEVLDFKRQMMINKRRMEMEKIVSENIILLNRLKNIEPTLKN</sequence>
<reference evidence="1" key="1">
    <citation type="journal article" date="2020" name="Nature">
        <title>Giant virus diversity and host interactions through global metagenomics.</title>
        <authorList>
            <person name="Schulz F."/>
            <person name="Roux S."/>
            <person name="Paez-Espino D."/>
            <person name="Jungbluth S."/>
            <person name="Walsh D.A."/>
            <person name="Denef V.J."/>
            <person name="McMahon K.D."/>
            <person name="Konstantinidis K.T."/>
            <person name="Eloe-Fadrosh E.A."/>
            <person name="Kyrpides N.C."/>
            <person name="Woyke T."/>
        </authorList>
    </citation>
    <scope>NUCLEOTIDE SEQUENCE</scope>
    <source>
        <strain evidence="1">GVMAG-M-3300009155-48</strain>
    </source>
</reference>
<accession>A0A6C0EQW6</accession>
<dbReference type="Pfam" id="PF13879">
    <property type="entry name" value="Hmw_CFAP97"/>
    <property type="match status" value="1"/>
</dbReference>